<feature type="domain" description="Transglycosylase SLT" evidence="2">
    <location>
        <begin position="24"/>
        <end position="118"/>
    </location>
</feature>
<dbReference type="SUPFAM" id="SSF53955">
    <property type="entry name" value="Lysozyme-like"/>
    <property type="match status" value="1"/>
</dbReference>
<accession>M4NEB2</accession>
<evidence type="ECO:0000256" key="1">
    <source>
        <dbReference type="SAM" id="SignalP"/>
    </source>
</evidence>
<gene>
    <name evidence="3" type="ORF">R2APBS1_2017</name>
</gene>
<dbReference type="AlphaFoldDB" id="M4NEB2"/>
<sequence length="144" mass="15769" precursor="true">MGGVLVLACLMGAPAHAQHSANECVAGAAQHYRVHPAVILAVMRQEGGRVGQVSTNRNGTYDIGPMQINSSHLSELSRYGISRAALLNDGCLNIYIGTWLLKREMVASGSLWSGIGQYHSHTPSLSIDYQWRIWRRLKQLADGR</sequence>
<reference evidence="3 4" key="1">
    <citation type="submission" date="2012-04" db="EMBL/GenBank/DDBJ databases">
        <title>Complete genome of Rhodanobacter sp. 2APBS1.</title>
        <authorList>
            <consortium name="US DOE Joint Genome Institute"/>
            <person name="Huntemann M."/>
            <person name="Wei C.-L."/>
            <person name="Han J."/>
            <person name="Detter J.C."/>
            <person name="Han C."/>
            <person name="Tapia R."/>
            <person name="Munk A.C.C."/>
            <person name="Chen A."/>
            <person name="Krypides N."/>
            <person name="Mavromatis K."/>
            <person name="Markowitz V."/>
            <person name="Szeto E."/>
            <person name="Ivanova N."/>
            <person name="Mikhailova N."/>
            <person name="Ovchinnikova G."/>
            <person name="Pagani I."/>
            <person name="Pati A."/>
            <person name="Goodwin L."/>
            <person name="Peters L."/>
            <person name="Pitluck S."/>
            <person name="Woyke T."/>
            <person name="Prakash O."/>
            <person name="Elkins J."/>
            <person name="Brown S."/>
            <person name="Palumbo A."/>
            <person name="Hemme C."/>
            <person name="Zhou J."/>
            <person name="Watson D."/>
            <person name="Jardine P."/>
            <person name="Kostka J."/>
            <person name="Green S."/>
        </authorList>
    </citation>
    <scope>NUCLEOTIDE SEQUENCE [LARGE SCALE GENOMIC DNA]</scope>
    <source>
        <strain evidence="3 4">2APBS1</strain>
    </source>
</reference>
<name>M4NEB2_9GAMM</name>
<keyword evidence="4" id="KW-1185">Reference proteome</keyword>
<dbReference type="InterPro" id="IPR008258">
    <property type="entry name" value="Transglycosylase_SLT_dom_1"/>
</dbReference>
<dbReference type="KEGG" id="rhd:R2APBS1_2017"/>
<dbReference type="HOGENOM" id="CLU_094905_3_1_6"/>
<protein>
    <submittedName>
        <fullName evidence="3">Soluble lytic murein transglycosylase-like protein</fullName>
    </submittedName>
</protein>
<dbReference type="eggNOG" id="COG0741">
    <property type="taxonomic scope" value="Bacteria"/>
</dbReference>
<dbReference type="CDD" id="cd13400">
    <property type="entry name" value="LT_IagB-like"/>
    <property type="match status" value="1"/>
</dbReference>
<evidence type="ECO:0000313" key="3">
    <source>
        <dbReference type="EMBL" id="AGG89140.1"/>
    </source>
</evidence>
<dbReference type="Gene3D" id="1.10.530.10">
    <property type="match status" value="1"/>
</dbReference>
<dbReference type="GeneID" id="72428750"/>
<organism evidence="3 4">
    <name type="scientific">Rhodanobacter denitrificans</name>
    <dbReference type="NCBI Taxonomy" id="666685"/>
    <lineage>
        <taxon>Bacteria</taxon>
        <taxon>Pseudomonadati</taxon>
        <taxon>Pseudomonadota</taxon>
        <taxon>Gammaproteobacteria</taxon>
        <taxon>Lysobacterales</taxon>
        <taxon>Rhodanobacteraceae</taxon>
        <taxon>Rhodanobacter</taxon>
    </lineage>
</organism>
<dbReference type="OrthoDB" id="9808681at2"/>
<dbReference type="InterPro" id="IPR023346">
    <property type="entry name" value="Lysozyme-like_dom_sf"/>
</dbReference>
<feature type="signal peptide" evidence="1">
    <location>
        <begin position="1"/>
        <end position="17"/>
    </location>
</feature>
<keyword evidence="1" id="KW-0732">Signal</keyword>
<evidence type="ECO:0000313" key="4">
    <source>
        <dbReference type="Proteomes" id="UP000011859"/>
    </source>
</evidence>
<proteinExistence type="predicted"/>
<dbReference type="RefSeq" id="WP_015447865.1">
    <property type="nucleotide sequence ID" value="NC_020541.1"/>
</dbReference>
<feature type="chain" id="PRO_5004055973" evidence="1">
    <location>
        <begin position="18"/>
        <end position="144"/>
    </location>
</feature>
<dbReference type="Pfam" id="PF01464">
    <property type="entry name" value="SLT"/>
    <property type="match status" value="1"/>
</dbReference>
<dbReference type="EMBL" id="CP003470">
    <property type="protein sequence ID" value="AGG89140.1"/>
    <property type="molecule type" value="Genomic_DNA"/>
</dbReference>
<dbReference type="Proteomes" id="UP000011859">
    <property type="component" value="Chromosome"/>
</dbReference>
<evidence type="ECO:0000259" key="2">
    <source>
        <dbReference type="Pfam" id="PF01464"/>
    </source>
</evidence>
<dbReference type="STRING" id="666685.R2APBS1_2017"/>